<dbReference type="RefSeq" id="XP_008479132.1">
    <property type="nucleotide sequence ID" value="XM_008480910.1"/>
</dbReference>
<accession>A0A1S3DCE4</accession>
<dbReference type="KEGG" id="dci:103515966"/>
<dbReference type="GeneID" id="103515966"/>
<gene>
    <name evidence="2" type="primary">LOC103515966</name>
</gene>
<organism evidence="1 2">
    <name type="scientific">Diaphorina citri</name>
    <name type="common">Asian citrus psyllid</name>
    <dbReference type="NCBI Taxonomy" id="121845"/>
    <lineage>
        <taxon>Eukaryota</taxon>
        <taxon>Metazoa</taxon>
        <taxon>Ecdysozoa</taxon>
        <taxon>Arthropoda</taxon>
        <taxon>Hexapoda</taxon>
        <taxon>Insecta</taxon>
        <taxon>Pterygota</taxon>
        <taxon>Neoptera</taxon>
        <taxon>Paraneoptera</taxon>
        <taxon>Hemiptera</taxon>
        <taxon>Sternorrhyncha</taxon>
        <taxon>Psylloidea</taxon>
        <taxon>Psyllidae</taxon>
        <taxon>Diaphorininae</taxon>
        <taxon>Diaphorina</taxon>
    </lineage>
</organism>
<protein>
    <submittedName>
        <fullName evidence="2">Uncharacterized protein LOC103515966</fullName>
    </submittedName>
</protein>
<dbReference type="Proteomes" id="UP000079169">
    <property type="component" value="Unplaced"/>
</dbReference>
<dbReference type="PaxDb" id="121845-A0A1S3DCE4"/>
<proteinExistence type="predicted"/>
<name>A0A1S3DCE4_DIACI</name>
<evidence type="ECO:0000313" key="2">
    <source>
        <dbReference type="RefSeq" id="XP_008479132.1"/>
    </source>
</evidence>
<keyword evidence="1" id="KW-1185">Reference proteome</keyword>
<evidence type="ECO:0000313" key="1">
    <source>
        <dbReference type="Proteomes" id="UP000079169"/>
    </source>
</evidence>
<dbReference type="AlphaFoldDB" id="A0A1S3DCE4"/>
<sequence>MTIISLLNVTLRRCGSRSSRLVLRQITCKTTCTINLNQYSPQEEPLFLNPDGTEILYPTDRANLEITGGHKLRVYCGSRNFKIVNAHTEDSLLVQCISGNAFKILDSTQQYRQVFSYFPSDNFPSGNFPSGHFPSGDEQAASFPFGGSEHALGGKTAGVQARTFACRSVVRADIRPGKPCGLNRVDNHHREYSIGFSVGKGFLPLISVCFNTHLKSVLWSQF</sequence>
<reference evidence="2" key="1">
    <citation type="submission" date="2025-08" db="UniProtKB">
        <authorList>
            <consortium name="RefSeq"/>
        </authorList>
    </citation>
    <scope>IDENTIFICATION</scope>
</reference>